<evidence type="ECO:0000313" key="2">
    <source>
        <dbReference type="Proteomes" id="UP000287300"/>
    </source>
</evidence>
<protein>
    <submittedName>
        <fullName evidence="1">Uncharacterized protein</fullName>
    </submittedName>
</protein>
<dbReference type="AlphaFoldDB" id="A0A401WVX3"/>
<gene>
    <name evidence="1" type="ORF">NBRC3188_2077</name>
</gene>
<proteinExistence type="predicted"/>
<accession>A0A401WVX3</accession>
<evidence type="ECO:0000313" key="1">
    <source>
        <dbReference type="EMBL" id="GCD53380.1"/>
    </source>
</evidence>
<reference evidence="1 2" key="1">
    <citation type="submission" date="2016-06" db="EMBL/GenBank/DDBJ databases">
        <title>Acetobacter pasteurianus NBRC 3188 whole genome sequencing project.</title>
        <authorList>
            <person name="Matsutani M."/>
            <person name="Shiwa Y."/>
            <person name="Okamoto-Kainuma A."/>
            <person name="Ishikawa M."/>
            <person name="Koizumi Y."/>
            <person name="Yoshikawa H."/>
            <person name="Yakushi T."/>
            <person name="Matsushita K."/>
        </authorList>
    </citation>
    <scope>NUCLEOTIDE SEQUENCE [LARGE SCALE GENOMIC DNA]</scope>
    <source>
        <strain evidence="1 2">NBRC 3188</strain>
    </source>
</reference>
<organism evidence="1 2">
    <name type="scientific">Acetobacter pasteurianus NBRC 3188</name>
    <dbReference type="NCBI Taxonomy" id="1226663"/>
    <lineage>
        <taxon>Bacteria</taxon>
        <taxon>Pseudomonadati</taxon>
        <taxon>Pseudomonadota</taxon>
        <taxon>Alphaproteobacteria</taxon>
        <taxon>Acetobacterales</taxon>
        <taxon>Acetobacteraceae</taxon>
        <taxon>Acetobacter</taxon>
    </lineage>
</organism>
<dbReference type="EMBL" id="BDES01000058">
    <property type="protein sequence ID" value="GCD53380.1"/>
    <property type="molecule type" value="Genomic_DNA"/>
</dbReference>
<dbReference type="RefSeq" id="WP_167506877.1">
    <property type="nucleotide sequence ID" value="NZ_BDES01000058.1"/>
</dbReference>
<comment type="caution">
    <text evidence="1">The sequence shown here is derived from an EMBL/GenBank/DDBJ whole genome shotgun (WGS) entry which is preliminary data.</text>
</comment>
<dbReference type="Proteomes" id="UP000287300">
    <property type="component" value="Unassembled WGS sequence"/>
</dbReference>
<name>A0A401WVX3_ACEPA</name>
<sequence length="55" mass="6258">MARPNSIDHEDFENIVSSVILPLLVAYRDRLGEDVPELNGVISILRLLENRRAVE</sequence>